<sequence>MLSKLRSHESNGGHLKYKHLAAAALLPLLLAGCGGTPTASPSAPSVEPVTQAPAKTDAAAGAKSSRGNLIKKVGEGASVTDKDKTVASFVVNSIQVDPTCTNTMTMPSEHGHFVALNVSMETDPALAKSVNPQFGLAGYGWKAIADNGTTFNGNITTFAATMCLNDTERFPSALGPGEKATGTIIVDVPTPTGVLVHQQGFMPLGWEWEYPAN</sequence>
<keyword evidence="1" id="KW-0732">Signal</keyword>
<feature type="compositionally biased region" description="Low complexity" evidence="2">
    <location>
        <begin position="52"/>
        <end position="62"/>
    </location>
</feature>
<dbReference type="EMBL" id="AOFD01000085">
    <property type="protein sequence ID" value="ELT42787.1"/>
    <property type="molecule type" value="Genomic_DNA"/>
</dbReference>
<dbReference type="RefSeq" id="WP_009359518.1">
    <property type="nucleotide sequence ID" value="NZ_AOFD01000085.1"/>
</dbReference>
<organism evidence="3 4">
    <name type="scientific">Arthrobacter nitrophenolicus</name>
    <dbReference type="NCBI Taxonomy" id="683150"/>
    <lineage>
        <taxon>Bacteria</taxon>
        <taxon>Bacillati</taxon>
        <taxon>Actinomycetota</taxon>
        <taxon>Actinomycetes</taxon>
        <taxon>Micrococcales</taxon>
        <taxon>Micrococcaceae</taxon>
        <taxon>Arthrobacter</taxon>
    </lineage>
</organism>
<dbReference type="Proteomes" id="UP000011189">
    <property type="component" value="Unassembled WGS sequence"/>
</dbReference>
<accession>L8TJB4</accession>
<name>L8TJB4_9MICC</name>
<reference evidence="4" key="1">
    <citation type="journal article" date="2013" name="Genome Announc.">
        <title>Draft Genome Sequence of the 2-Chloro-4-Nitrophenol-Degrading Bacterium Arthrobacter sp. Strain SJCon.</title>
        <authorList>
            <person name="Vikram S."/>
            <person name="Kumar S."/>
            <person name="Vaidya B."/>
            <person name="Pinnaka A.K."/>
            <person name="Raghava G.P."/>
        </authorList>
    </citation>
    <scope>NUCLEOTIDE SEQUENCE [LARGE SCALE GENOMIC DNA]</scope>
    <source>
        <strain evidence="4">SJCon</strain>
    </source>
</reference>
<dbReference type="InterPro" id="IPR029050">
    <property type="entry name" value="Immunoprotect_excell_Ig-like"/>
</dbReference>
<dbReference type="AlphaFoldDB" id="L8TJB4"/>
<evidence type="ECO:0000256" key="1">
    <source>
        <dbReference type="ARBA" id="ARBA00022729"/>
    </source>
</evidence>
<evidence type="ECO:0000313" key="4">
    <source>
        <dbReference type="Proteomes" id="UP000011189"/>
    </source>
</evidence>
<proteinExistence type="predicted"/>
<evidence type="ECO:0008006" key="5">
    <source>
        <dbReference type="Google" id="ProtNLM"/>
    </source>
</evidence>
<dbReference type="Gene3D" id="2.60.40.1240">
    <property type="match status" value="1"/>
</dbReference>
<gene>
    <name evidence="3" type="ORF">G205_22406</name>
</gene>
<evidence type="ECO:0000256" key="2">
    <source>
        <dbReference type="SAM" id="MobiDB-lite"/>
    </source>
</evidence>
<comment type="caution">
    <text evidence="3">The sequence shown here is derived from an EMBL/GenBank/DDBJ whole genome shotgun (WGS) entry which is preliminary data.</text>
</comment>
<keyword evidence="4" id="KW-1185">Reference proteome</keyword>
<dbReference type="PROSITE" id="PS51257">
    <property type="entry name" value="PROKAR_LIPOPROTEIN"/>
    <property type="match status" value="1"/>
</dbReference>
<evidence type="ECO:0000313" key="3">
    <source>
        <dbReference type="EMBL" id="ELT42787.1"/>
    </source>
</evidence>
<protein>
    <recommendedName>
        <fullName evidence="5">DUF4352 domain-containing protein</fullName>
    </recommendedName>
</protein>
<feature type="region of interest" description="Disordered" evidence="2">
    <location>
        <begin position="37"/>
        <end position="63"/>
    </location>
</feature>